<dbReference type="PROSITE" id="PS50975">
    <property type="entry name" value="ATP_GRASP"/>
    <property type="match status" value="1"/>
</dbReference>
<keyword evidence="7" id="KW-1185">Reference proteome</keyword>
<dbReference type="InterPro" id="IPR052032">
    <property type="entry name" value="ATP-dep_AA_Ligase"/>
</dbReference>
<dbReference type="InterPro" id="IPR013815">
    <property type="entry name" value="ATP_grasp_subdomain_1"/>
</dbReference>
<evidence type="ECO:0000313" key="6">
    <source>
        <dbReference type="EMBL" id="ANN17214.1"/>
    </source>
</evidence>
<dbReference type="STRING" id="31958.SD37_17230"/>
<dbReference type="InterPro" id="IPR040570">
    <property type="entry name" value="LAL_C2"/>
</dbReference>
<dbReference type="PANTHER" id="PTHR43585">
    <property type="entry name" value="FUMIPYRROLE BIOSYNTHESIS PROTEIN C"/>
    <property type="match status" value="1"/>
</dbReference>
<keyword evidence="3 4" id="KW-0067">ATP-binding</keyword>
<proteinExistence type="predicted"/>
<dbReference type="Proteomes" id="UP000093695">
    <property type="component" value="Chromosome"/>
</dbReference>
<dbReference type="KEGG" id="aori:SD37_17230"/>
<reference evidence="6 7" key="1">
    <citation type="journal article" date="2015" name="Genome Announc.">
        <title>Draft Genome Sequence of Norvancomycin-Producing Strain Amycolatopsis orientalis CPCC200066.</title>
        <authorList>
            <person name="Lei X."/>
            <person name="Yuan F."/>
            <person name="Shi Y."/>
            <person name="Li X."/>
            <person name="Wang L."/>
            <person name="Hong B."/>
        </authorList>
    </citation>
    <scope>NUCLEOTIDE SEQUENCE [LARGE SCALE GENOMIC DNA]</scope>
    <source>
        <strain evidence="6 7">B-37</strain>
    </source>
</reference>
<dbReference type="Gene3D" id="3.40.50.20">
    <property type="match status" value="1"/>
</dbReference>
<gene>
    <name evidence="6" type="ORF">SD37_17230</name>
</gene>
<dbReference type="Pfam" id="PF13535">
    <property type="entry name" value="ATP-grasp_4"/>
    <property type="match status" value="1"/>
</dbReference>
<dbReference type="GO" id="GO:0046872">
    <property type="term" value="F:metal ion binding"/>
    <property type="evidence" value="ECO:0007669"/>
    <property type="project" value="InterPro"/>
</dbReference>
<keyword evidence="1" id="KW-0436">Ligase</keyword>
<dbReference type="EMBL" id="CP016174">
    <property type="protein sequence ID" value="ANN17214.1"/>
    <property type="molecule type" value="Genomic_DNA"/>
</dbReference>
<sequence length="394" mass="41451">MHLLVLGAWPELANQLVGLPARVSLLQAPGAANAREAAWAHHYVEVDYTGLDQGMRAAAEIHAEDPVDLVIGPREASLAVVGEIARKLGVPSMPGPVESLGADKAEVRRLLNGGGCHQVPYRVCLRPDDLTAFVSEHGFPAIVKPANGFASFGVHTVTGPDDVDPAWAHAGDVGFGAVLAEKLLTGQEYSVETLSVDGRHEVVAVTEKLTTGAPYFVETGHIVPARLDTPALTAVGQEALRALTAIGHRLGPSHVEVIRTEDGPAVIEINRRLGGDRIWELVQLATGRDMAREALLHAAGVAFEPAKVPPNAAVIRYLYSTVDARSVTTLPHNAAAGVPGLVRVEFSVAGGARVRPVLSSKGRLGYVLVHGVDSERAVQAAAQAYDAVTAALLR</sequence>
<organism evidence="6 7">
    <name type="scientific">Amycolatopsis orientalis</name>
    <name type="common">Nocardia orientalis</name>
    <dbReference type="NCBI Taxonomy" id="31958"/>
    <lineage>
        <taxon>Bacteria</taxon>
        <taxon>Bacillati</taxon>
        <taxon>Actinomycetota</taxon>
        <taxon>Actinomycetes</taxon>
        <taxon>Pseudonocardiales</taxon>
        <taxon>Pseudonocardiaceae</taxon>
        <taxon>Amycolatopsis</taxon>
    </lineage>
</organism>
<accession>A0A193BYH0</accession>
<evidence type="ECO:0000313" key="7">
    <source>
        <dbReference type="Proteomes" id="UP000093695"/>
    </source>
</evidence>
<dbReference type="GO" id="GO:0016874">
    <property type="term" value="F:ligase activity"/>
    <property type="evidence" value="ECO:0007669"/>
    <property type="project" value="UniProtKB-KW"/>
</dbReference>
<dbReference type="SUPFAM" id="SSF56059">
    <property type="entry name" value="Glutathione synthetase ATP-binding domain-like"/>
    <property type="match status" value="1"/>
</dbReference>
<dbReference type="Pfam" id="PF18603">
    <property type="entry name" value="LAL_C2"/>
    <property type="match status" value="1"/>
</dbReference>
<dbReference type="InterPro" id="IPR011761">
    <property type="entry name" value="ATP-grasp"/>
</dbReference>
<evidence type="ECO:0000256" key="2">
    <source>
        <dbReference type="ARBA" id="ARBA00022741"/>
    </source>
</evidence>
<protein>
    <recommendedName>
        <fullName evidence="5">ATP-grasp domain-containing protein</fullName>
    </recommendedName>
</protein>
<dbReference type="RefSeq" id="WP_052674828.1">
    <property type="nucleotide sequence ID" value="NZ_CP016174.1"/>
</dbReference>
<dbReference type="Gene3D" id="3.30.470.20">
    <property type="entry name" value="ATP-grasp fold, B domain"/>
    <property type="match status" value="1"/>
</dbReference>
<evidence type="ECO:0000259" key="5">
    <source>
        <dbReference type="PROSITE" id="PS50975"/>
    </source>
</evidence>
<dbReference type="GO" id="GO:0005524">
    <property type="term" value="F:ATP binding"/>
    <property type="evidence" value="ECO:0007669"/>
    <property type="project" value="UniProtKB-UniRule"/>
</dbReference>
<dbReference type="PANTHER" id="PTHR43585:SF2">
    <property type="entry name" value="ATP-GRASP ENZYME FSQD"/>
    <property type="match status" value="1"/>
</dbReference>
<dbReference type="AlphaFoldDB" id="A0A193BYH0"/>
<evidence type="ECO:0000256" key="4">
    <source>
        <dbReference type="PROSITE-ProRule" id="PRU00409"/>
    </source>
</evidence>
<evidence type="ECO:0000256" key="3">
    <source>
        <dbReference type="ARBA" id="ARBA00022840"/>
    </source>
</evidence>
<name>A0A193BYH0_AMYOR</name>
<feature type="domain" description="ATP-grasp" evidence="5">
    <location>
        <begin position="108"/>
        <end position="299"/>
    </location>
</feature>
<evidence type="ECO:0000256" key="1">
    <source>
        <dbReference type="ARBA" id="ARBA00022598"/>
    </source>
</evidence>
<keyword evidence="2 4" id="KW-0547">Nucleotide-binding</keyword>
<dbReference type="Gene3D" id="3.30.1490.20">
    <property type="entry name" value="ATP-grasp fold, A domain"/>
    <property type="match status" value="1"/>
</dbReference>